<organism evidence="1 2">
    <name type="scientific">Prosthecodimorpha hirschii</name>
    <dbReference type="NCBI Taxonomy" id="665126"/>
    <lineage>
        <taxon>Bacteria</taxon>
        <taxon>Pseudomonadati</taxon>
        <taxon>Pseudomonadota</taxon>
        <taxon>Alphaproteobacteria</taxon>
        <taxon>Hyphomicrobiales</taxon>
        <taxon>Ancalomicrobiaceae</taxon>
        <taxon>Prosthecodimorpha</taxon>
    </lineage>
</organism>
<gene>
    <name evidence="1" type="ORF">ABB55_28495</name>
</gene>
<proteinExistence type="predicted"/>
<evidence type="ECO:0000313" key="1">
    <source>
        <dbReference type="EMBL" id="KPL50701.1"/>
    </source>
</evidence>
<dbReference type="AlphaFoldDB" id="A0A0P6VYF1"/>
<sequence length="186" mass="20571">MVSEVGETLDEIVVDFFAGRALADYEGLASQIAEGDFHVVGMRVMQRQHREDAFRPKVLALAIRPAREPSQERNVELTLPHGGDVFSGITIGKAQLHRFVALPEGLEEVSQKARGQRRKDADSNFAIFPAADRRHFRSRHPDLRQCLSTALNELPACLGELHATCRSREQGGAKPIFQITNSAADS</sequence>
<comment type="caution">
    <text evidence="1">The sequence shown here is derived from an EMBL/GenBank/DDBJ whole genome shotgun (WGS) entry which is preliminary data.</text>
</comment>
<keyword evidence="2" id="KW-1185">Reference proteome</keyword>
<dbReference type="STRING" id="665126.ABB55_28495"/>
<evidence type="ECO:0000313" key="2">
    <source>
        <dbReference type="Proteomes" id="UP000048984"/>
    </source>
</evidence>
<name>A0A0P6VYF1_9HYPH</name>
<accession>A0A0P6VYF1</accession>
<dbReference type="Proteomes" id="UP000048984">
    <property type="component" value="Unassembled WGS sequence"/>
</dbReference>
<reference evidence="1" key="1">
    <citation type="submission" date="2015-09" db="EMBL/GenBank/DDBJ databases">
        <authorList>
            <person name="Jackson K.R."/>
            <person name="Lunt B.L."/>
            <person name="Fisher J.N.B."/>
            <person name="Gardner A.V."/>
            <person name="Bailey M.E."/>
            <person name="Deus L.M."/>
            <person name="Earl A.S."/>
            <person name="Gibby P.D."/>
            <person name="Hartmann K.A."/>
            <person name="Liu J.E."/>
            <person name="Manci A.M."/>
            <person name="Nielsen D.A."/>
            <person name="Solomon M.B."/>
            <person name="Breakwell D.P."/>
            <person name="Burnett S.H."/>
            <person name="Grose J.H."/>
        </authorList>
    </citation>
    <scope>NUCLEOTIDE SEQUENCE [LARGE SCALE GENOMIC DNA]</scope>
    <source>
        <strain evidence="1">16</strain>
    </source>
</reference>
<reference evidence="1" key="2">
    <citation type="submission" date="2015-10" db="EMBL/GenBank/DDBJ databases">
        <title>Draft Genome Sequence of Prosthecomicrobium hirschii ATCC 27832.</title>
        <authorList>
            <person name="Daniel J."/>
            <person name="Givan S.A."/>
            <person name="Brun Y.V."/>
            <person name="Brown P.J."/>
        </authorList>
    </citation>
    <scope>NUCLEOTIDE SEQUENCE [LARGE SCALE GENOMIC DNA]</scope>
    <source>
        <strain evidence="1">16</strain>
    </source>
</reference>
<dbReference type="EMBL" id="LJYW01000005">
    <property type="protein sequence ID" value="KPL50701.1"/>
    <property type="molecule type" value="Genomic_DNA"/>
</dbReference>
<protein>
    <submittedName>
        <fullName evidence="1">Uncharacterized protein</fullName>
    </submittedName>
</protein>